<dbReference type="EnsemblPlants" id="OPUNC04G13790.1">
    <property type="protein sequence ID" value="OPUNC04G13790.1"/>
    <property type="gene ID" value="OPUNC04G13790"/>
</dbReference>
<evidence type="ECO:0000256" key="2">
    <source>
        <dbReference type="ARBA" id="ARBA00012513"/>
    </source>
</evidence>
<dbReference type="InterPro" id="IPR003609">
    <property type="entry name" value="Pan_app"/>
</dbReference>
<keyword evidence="10" id="KW-0418">Kinase</keyword>
<dbReference type="PROSITE" id="PS00107">
    <property type="entry name" value="PROTEIN_KINASE_ATP"/>
    <property type="match status" value="2"/>
</dbReference>
<dbReference type="InterPro" id="IPR011009">
    <property type="entry name" value="Kinase-like_dom_sf"/>
</dbReference>
<dbReference type="InterPro" id="IPR051343">
    <property type="entry name" value="G-type_lectin_kinases/EP1-like"/>
</dbReference>
<dbReference type="HOGENOM" id="CLU_000288_116_9_1"/>
<evidence type="ECO:0000256" key="21">
    <source>
        <dbReference type="SAM" id="SignalP"/>
    </source>
</evidence>
<feature type="domain" description="Protein kinase" evidence="22">
    <location>
        <begin position="506"/>
        <end position="780"/>
    </location>
</feature>
<dbReference type="eggNOG" id="ENOG502QQEW">
    <property type="taxonomic scope" value="Eukaryota"/>
</dbReference>
<dbReference type="FunFam" id="1.10.510.10:FF:000237">
    <property type="entry name" value="G-type lectin S-receptor-like serine/threonine-protein kinase"/>
    <property type="match status" value="2"/>
</dbReference>
<keyword evidence="16" id="KW-0325">Glycoprotein</keyword>
<dbReference type="GO" id="GO:0005524">
    <property type="term" value="F:ATP binding"/>
    <property type="evidence" value="ECO:0007669"/>
    <property type="project" value="UniProtKB-UniRule"/>
</dbReference>
<keyword evidence="15" id="KW-0675">Receptor</keyword>
<evidence type="ECO:0000256" key="14">
    <source>
        <dbReference type="ARBA" id="ARBA00023157"/>
    </source>
</evidence>
<dbReference type="EC" id="2.7.11.1" evidence="2"/>
<dbReference type="InterPro" id="IPR036426">
    <property type="entry name" value="Bulb-type_lectin_dom_sf"/>
</dbReference>
<dbReference type="Gene3D" id="2.90.10.30">
    <property type="match status" value="1"/>
</dbReference>
<feature type="signal peptide" evidence="21">
    <location>
        <begin position="1"/>
        <end position="18"/>
    </location>
</feature>
<feature type="domain" description="Bulb-type lectin" evidence="23">
    <location>
        <begin position="788"/>
        <end position="908"/>
    </location>
</feature>
<evidence type="ECO:0000256" key="10">
    <source>
        <dbReference type="ARBA" id="ARBA00022777"/>
    </source>
</evidence>
<feature type="chain" id="PRO_5002365791" description="non-specific serine/threonine protein kinase" evidence="21">
    <location>
        <begin position="19"/>
        <end position="1563"/>
    </location>
</feature>
<feature type="binding site" evidence="19">
    <location>
        <position position="537"/>
    </location>
    <ligand>
        <name>ATP</name>
        <dbReference type="ChEBI" id="CHEBI:30616"/>
    </ligand>
</feature>
<proteinExistence type="predicted"/>
<dbReference type="SUPFAM" id="SSF56112">
    <property type="entry name" value="Protein kinase-like (PK-like)"/>
    <property type="match status" value="2"/>
</dbReference>
<evidence type="ECO:0000259" key="23">
    <source>
        <dbReference type="PROSITE" id="PS50927"/>
    </source>
</evidence>
<evidence type="ECO:0000313" key="25">
    <source>
        <dbReference type="Proteomes" id="UP000026962"/>
    </source>
</evidence>
<dbReference type="Pfam" id="PF00069">
    <property type="entry name" value="Pkinase"/>
    <property type="match status" value="2"/>
</dbReference>
<evidence type="ECO:0000256" key="4">
    <source>
        <dbReference type="ARBA" id="ARBA00022536"/>
    </source>
</evidence>
<evidence type="ECO:0000313" key="24">
    <source>
        <dbReference type="EnsemblPlants" id="OPUNC04G13790.1"/>
    </source>
</evidence>
<evidence type="ECO:0000256" key="17">
    <source>
        <dbReference type="ARBA" id="ARBA00047899"/>
    </source>
</evidence>
<evidence type="ECO:0000256" key="11">
    <source>
        <dbReference type="ARBA" id="ARBA00022840"/>
    </source>
</evidence>
<evidence type="ECO:0000256" key="13">
    <source>
        <dbReference type="ARBA" id="ARBA00023136"/>
    </source>
</evidence>
<dbReference type="CDD" id="cd14066">
    <property type="entry name" value="STKc_IRAK"/>
    <property type="match status" value="2"/>
</dbReference>
<dbReference type="STRING" id="4537.A0A0E0KRU6"/>
<evidence type="ECO:0000256" key="12">
    <source>
        <dbReference type="ARBA" id="ARBA00022989"/>
    </source>
</evidence>
<dbReference type="SMART" id="SM00108">
    <property type="entry name" value="B_lectin"/>
    <property type="match status" value="2"/>
</dbReference>
<dbReference type="InterPro" id="IPR001480">
    <property type="entry name" value="Bulb-type_lectin_dom"/>
</dbReference>
<keyword evidence="8" id="KW-0430">Lectin</keyword>
<sequence length="1563" mass="175191">MEPLFILLLVFIVAPSKAQQNITKGSFLTTEGVNTSWVSSSGDFAFGFQLIDGNNSYILAVWFDKTVDKTLAWYAKTNTEVPELVVVPSGSRLQLSSNGLSLLDPGGHELWNPQVSGAAYAAMLDTGNFVLAGTDGSIKWGTFDTPADTILPTQGPFSEVQLYSRLTHTDYSNGRFLLQVQDGNIEFDLVAVPSGNVYYPYLTPNTGGNGSQLLFNATGRVYFTLKNGTEIDITSTTMGSMVDYYQRATLDPDGVFRQYVYPKKEAVTRGWKYKGWTVVDFIPMNICDLIITSDGSGACGFNSYCSFNWNQNETVDCQFHHITHEARKYKGCKADFQPQSCDLDEATMINQFDLIPMKGIDWPTADYESFTSVGMDDCQKLCLTDCFCAVTVFNEGNCWKKKLPMSNGRMDSSVDRTHYLKVPKNNNSLSIIDTDSIKWKKDKYWILGTCLLGSFLLVLILLISFILFGHYFAKKGKKIDLPKQSSSTGGLPLKSFTYEELHEATGGFCEEIGSGGSGVVYKGQLQDQLGTHIAVKKINKVLPDIEKEFAVEVQTIGWTFHKNLVRLLGFCNEGAQRLLVYEFMPNGPLNEFIFCTIRPSWYQRVQFALGVARGLLYLHEECSTQIIHCDIKPQNILLDNNLTAKISDFGLAKLLQMDQTQTTTGIRGTRGYVAPEWFKNIAVTAKVDVYSFGVILLEIVCCRRNVEQDIIDEDRAILTDWANDCYRSGRIDLLVEGDEEASFDIKRVQRFLAVALWCIQEDPAMRPTMHKVTQMLDSAVEIARNITKGSFLTTEGVNTSWVSSSGDFAFGFQLIDGNNSYILAVWFDKTVDKTLAWYAKTNTEVPELVVVPSGSRLQLSSNGLSLLDPGGHELWNPQVSSATYASMLDTGNFVLAGTDGSIKWGTFDKPADTILPTQGPLPEVQLYSRLTHTDYSNGRFLLQVKDGDLEFDLVAVPSGNPYSTYWTTNTGGNGSQLFFNATGRVYFTLKDRTEINITSTIMNSMEDYYQRATLDPDGVFRQYVYPKEAARKWNNIGWAIVDFIPRNICEAIRSDDGSGACGFNSFCRFNWISNETVECQCPPHYSFIDQALKYKGCKAEFQPQSCDLDEETMIDQFDLIPMNGVDWPLADYEHYTSVGVDECKKLCLTDCFCAVVVFNNGDCWKKKLPMSNGRLDSSVDRTLYLKVPKNNDTQSQLNSNSIKWKKEKKHWILGSSLLLGSFFLVCILLASFIIYRNYFATESKKTDLPKQSSSTGGLPLKSFTYEELHEATGGFSEEVGRGGSGVVYKGQLQDPLGTYVAVKKIDRVMPDIEKEFAVEVQTIGWTFHKNLVRLLGFCNEGAERLLVYEFMPNGSLTGFLFDTVRPSWYLRVQFAIGVARGLLYLHEECSTQIIHCDIKPQNILLDNNLTAKISDFGLAKLLRMDQTQTHTGIRGTRGYVAPEWFKNIAITAKVDVYSFGVILLEIICCRRNVEKDMTNDDRAILTDWANDCYRSGRIDLLVEGDEEASFDIKRVQRFLAVALWCIQEDPAMRPTMHKVTQMLDGAVEIAMAPDPASYISSLQ</sequence>
<keyword evidence="7 21" id="KW-0732">Signal</keyword>
<feature type="transmembrane region" description="Helical" evidence="20">
    <location>
        <begin position="1211"/>
        <end position="1235"/>
    </location>
</feature>
<dbReference type="GO" id="GO:0004674">
    <property type="term" value="F:protein serine/threonine kinase activity"/>
    <property type="evidence" value="ECO:0007669"/>
    <property type="project" value="UniProtKB-KW"/>
</dbReference>
<evidence type="ECO:0000256" key="7">
    <source>
        <dbReference type="ARBA" id="ARBA00022729"/>
    </source>
</evidence>
<keyword evidence="12 20" id="KW-1133">Transmembrane helix</keyword>
<evidence type="ECO:0000256" key="1">
    <source>
        <dbReference type="ARBA" id="ARBA00004479"/>
    </source>
</evidence>
<comment type="catalytic activity">
    <reaction evidence="18">
        <text>L-seryl-[protein] + ATP = O-phospho-L-seryl-[protein] + ADP + H(+)</text>
        <dbReference type="Rhea" id="RHEA:17989"/>
        <dbReference type="Rhea" id="RHEA-COMP:9863"/>
        <dbReference type="Rhea" id="RHEA-COMP:11604"/>
        <dbReference type="ChEBI" id="CHEBI:15378"/>
        <dbReference type="ChEBI" id="CHEBI:29999"/>
        <dbReference type="ChEBI" id="CHEBI:30616"/>
        <dbReference type="ChEBI" id="CHEBI:83421"/>
        <dbReference type="ChEBI" id="CHEBI:456216"/>
        <dbReference type="EC" id="2.7.11.1"/>
    </reaction>
</comment>
<dbReference type="GO" id="GO:0051707">
    <property type="term" value="P:response to other organism"/>
    <property type="evidence" value="ECO:0007669"/>
    <property type="project" value="UniProtKB-ARBA"/>
</dbReference>
<dbReference type="SMART" id="SM00220">
    <property type="entry name" value="S_TKc"/>
    <property type="match status" value="2"/>
</dbReference>
<keyword evidence="3" id="KW-0723">Serine/threonine-protein kinase</keyword>
<dbReference type="Gene3D" id="2.90.10.10">
    <property type="entry name" value="Bulb-type lectin domain"/>
    <property type="match status" value="2"/>
</dbReference>
<evidence type="ECO:0000256" key="18">
    <source>
        <dbReference type="ARBA" id="ARBA00048679"/>
    </source>
</evidence>
<evidence type="ECO:0000256" key="6">
    <source>
        <dbReference type="ARBA" id="ARBA00022692"/>
    </source>
</evidence>
<dbReference type="Proteomes" id="UP000026962">
    <property type="component" value="Chromosome 4"/>
</dbReference>
<dbReference type="FunFam" id="3.30.200.20:FF:000059">
    <property type="entry name" value="S-receptor-like serine/threonine-protein kinase"/>
    <property type="match status" value="2"/>
</dbReference>
<dbReference type="SUPFAM" id="SSF51110">
    <property type="entry name" value="alpha-D-mannose-specific plant lectins"/>
    <property type="match status" value="2"/>
</dbReference>
<keyword evidence="5" id="KW-0808">Transferase</keyword>
<reference evidence="24" key="2">
    <citation type="submission" date="2018-05" db="EMBL/GenBank/DDBJ databases">
        <title>OpunRS2 (Oryza punctata Reference Sequence Version 2).</title>
        <authorList>
            <person name="Zhang J."/>
            <person name="Kudrna D."/>
            <person name="Lee S."/>
            <person name="Talag J."/>
            <person name="Welchert J."/>
            <person name="Wing R.A."/>
        </authorList>
    </citation>
    <scope>NUCLEOTIDE SEQUENCE [LARGE SCALE GENOMIC DNA]</scope>
</reference>
<dbReference type="FunFam" id="2.90.10.30:FF:000001">
    <property type="entry name" value="Serine/threonine-protein kinase"/>
    <property type="match status" value="2"/>
</dbReference>
<dbReference type="PANTHER" id="PTHR47976:SF89">
    <property type="entry name" value="G-TYPE LECTIN S-RECEPTOR-LIKE SERINE_THREONINE-PROTEIN KINASE LECRK3"/>
    <property type="match status" value="1"/>
</dbReference>
<dbReference type="PANTHER" id="PTHR47976">
    <property type="entry name" value="G-TYPE LECTIN S-RECEPTOR-LIKE SERINE/THREONINE-PROTEIN KINASE SD2-5"/>
    <property type="match status" value="1"/>
</dbReference>
<evidence type="ECO:0000256" key="15">
    <source>
        <dbReference type="ARBA" id="ARBA00023170"/>
    </source>
</evidence>
<dbReference type="SMART" id="SM00473">
    <property type="entry name" value="PAN_AP"/>
    <property type="match status" value="2"/>
</dbReference>
<dbReference type="InterPro" id="IPR017441">
    <property type="entry name" value="Protein_kinase_ATP_BS"/>
</dbReference>
<dbReference type="PROSITE" id="PS50927">
    <property type="entry name" value="BULB_LECTIN"/>
    <property type="match status" value="2"/>
</dbReference>
<evidence type="ECO:0000256" key="3">
    <source>
        <dbReference type="ARBA" id="ARBA00022527"/>
    </source>
</evidence>
<accession>A0A0E0KRU6</accession>
<keyword evidence="13 20" id="KW-0472">Membrane</keyword>
<dbReference type="InterPro" id="IPR000719">
    <property type="entry name" value="Prot_kinase_dom"/>
</dbReference>
<comment type="subcellular location">
    <subcellularLocation>
        <location evidence="1">Membrane</location>
        <topology evidence="1">Single-pass type I membrane protein</topology>
    </subcellularLocation>
</comment>
<dbReference type="Gene3D" id="3.30.200.20">
    <property type="entry name" value="Phosphorylase Kinase, domain 1"/>
    <property type="match status" value="2"/>
</dbReference>
<organism evidence="24">
    <name type="scientific">Oryza punctata</name>
    <name type="common">Red rice</name>
    <dbReference type="NCBI Taxonomy" id="4537"/>
    <lineage>
        <taxon>Eukaryota</taxon>
        <taxon>Viridiplantae</taxon>
        <taxon>Streptophyta</taxon>
        <taxon>Embryophyta</taxon>
        <taxon>Tracheophyta</taxon>
        <taxon>Spermatophyta</taxon>
        <taxon>Magnoliopsida</taxon>
        <taxon>Liliopsida</taxon>
        <taxon>Poales</taxon>
        <taxon>Poaceae</taxon>
        <taxon>BOP clade</taxon>
        <taxon>Oryzoideae</taxon>
        <taxon>Oryzeae</taxon>
        <taxon>Oryzinae</taxon>
        <taxon>Oryza</taxon>
    </lineage>
</organism>
<evidence type="ECO:0000256" key="20">
    <source>
        <dbReference type="SAM" id="Phobius"/>
    </source>
</evidence>
<keyword evidence="25" id="KW-1185">Reference proteome</keyword>
<dbReference type="GO" id="GO:0030246">
    <property type="term" value="F:carbohydrate binding"/>
    <property type="evidence" value="ECO:0007669"/>
    <property type="project" value="UniProtKB-KW"/>
</dbReference>
<dbReference type="InterPro" id="IPR008271">
    <property type="entry name" value="Ser/Thr_kinase_AS"/>
</dbReference>
<keyword evidence="6 20" id="KW-0812">Transmembrane</keyword>
<comment type="catalytic activity">
    <reaction evidence="17">
        <text>L-threonyl-[protein] + ATP = O-phospho-L-threonyl-[protein] + ADP + H(+)</text>
        <dbReference type="Rhea" id="RHEA:46608"/>
        <dbReference type="Rhea" id="RHEA-COMP:11060"/>
        <dbReference type="Rhea" id="RHEA-COMP:11605"/>
        <dbReference type="ChEBI" id="CHEBI:15378"/>
        <dbReference type="ChEBI" id="CHEBI:30013"/>
        <dbReference type="ChEBI" id="CHEBI:30616"/>
        <dbReference type="ChEBI" id="CHEBI:61977"/>
        <dbReference type="ChEBI" id="CHEBI:456216"/>
        <dbReference type="EC" id="2.7.11.1"/>
    </reaction>
</comment>
<protein>
    <recommendedName>
        <fullName evidence="2">non-specific serine/threonine protein kinase</fullName>
        <ecNumber evidence="2">2.7.11.1</ecNumber>
    </recommendedName>
</protein>
<name>A0A0E0KRU6_ORYPU</name>
<keyword evidence="11 19" id="KW-0067">ATP-binding</keyword>
<evidence type="ECO:0000259" key="22">
    <source>
        <dbReference type="PROSITE" id="PS50011"/>
    </source>
</evidence>
<dbReference type="OMA" id="QNCDEEL"/>
<dbReference type="Gene3D" id="1.10.510.10">
    <property type="entry name" value="Transferase(Phosphotransferase) domain 1"/>
    <property type="match status" value="2"/>
</dbReference>
<dbReference type="PROSITE" id="PS50011">
    <property type="entry name" value="PROTEIN_KINASE_DOM"/>
    <property type="match status" value="2"/>
</dbReference>
<keyword evidence="9 19" id="KW-0547">Nucleotide-binding</keyword>
<dbReference type="Gramene" id="OPUNC04G13790.1">
    <property type="protein sequence ID" value="OPUNC04G13790.1"/>
    <property type="gene ID" value="OPUNC04G13790"/>
</dbReference>
<feature type="domain" description="Protein kinase" evidence="22">
    <location>
        <begin position="1273"/>
        <end position="1547"/>
    </location>
</feature>
<evidence type="ECO:0000256" key="8">
    <source>
        <dbReference type="ARBA" id="ARBA00022734"/>
    </source>
</evidence>
<feature type="binding site" evidence="19">
    <location>
        <position position="1304"/>
    </location>
    <ligand>
        <name>ATP</name>
        <dbReference type="ChEBI" id="CHEBI:30616"/>
    </ligand>
</feature>
<dbReference type="CDD" id="cd01098">
    <property type="entry name" value="PAN_AP_plant"/>
    <property type="match status" value="2"/>
</dbReference>
<evidence type="ECO:0000256" key="9">
    <source>
        <dbReference type="ARBA" id="ARBA00022741"/>
    </source>
</evidence>
<evidence type="ECO:0000256" key="16">
    <source>
        <dbReference type="ARBA" id="ARBA00023180"/>
    </source>
</evidence>
<feature type="domain" description="Bulb-type lectin" evidence="23">
    <location>
        <begin position="24"/>
        <end position="144"/>
    </location>
</feature>
<evidence type="ECO:0000256" key="5">
    <source>
        <dbReference type="ARBA" id="ARBA00022679"/>
    </source>
</evidence>
<reference evidence="24" key="1">
    <citation type="submission" date="2015-04" db="UniProtKB">
        <authorList>
            <consortium name="EnsemblPlants"/>
        </authorList>
    </citation>
    <scope>IDENTIFICATION</scope>
</reference>
<dbReference type="PROSITE" id="PS00108">
    <property type="entry name" value="PROTEIN_KINASE_ST"/>
    <property type="match status" value="2"/>
</dbReference>
<feature type="transmembrane region" description="Helical" evidence="20">
    <location>
        <begin position="444"/>
        <end position="468"/>
    </location>
</feature>
<dbReference type="GO" id="GO:0016020">
    <property type="term" value="C:membrane"/>
    <property type="evidence" value="ECO:0007669"/>
    <property type="project" value="UniProtKB-SubCell"/>
</dbReference>
<keyword evidence="14" id="KW-1015">Disulfide bond</keyword>
<keyword evidence="4" id="KW-0245">EGF-like domain</keyword>
<evidence type="ECO:0000256" key="19">
    <source>
        <dbReference type="PROSITE-ProRule" id="PRU10141"/>
    </source>
</evidence>